<evidence type="ECO:0000313" key="1">
    <source>
        <dbReference type="EMBL" id="KAI6088247.1"/>
    </source>
</evidence>
<dbReference type="EMBL" id="MU394302">
    <property type="protein sequence ID" value="KAI6088247.1"/>
    <property type="molecule type" value="Genomic_DNA"/>
</dbReference>
<dbReference type="Proteomes" id="UP001497680">
    <property type="component" value="Unassembled WGS sequence"/>
</dbReference>
<name>A0ACC0D668_9PEZI</name>
<proteinExistence type="predicted"/>
<evidence type="ECO:0000313" key="2">
    <source>
        <dbReference type="Proteomes" id="UP001497680"/>
    </source>
</evidence>
<gene>
    <name evidence="1" type="ORF">F4821DRAFT_277261</name>
</gene>
<protein>
    <submittedName>
        <fullName evidence="1">Uncharacterized protein</fullName>
    </submittedName>
</protein>
<keyword evidence="2" id="KW-1185">Reference proteome</keyword>
<accession>A0ACC0D668</accession>
<reference evidence="1 2" key="1">
    <citation type="journal article" date="2022" name="New Phytol.">
        <title>Ecological generalism drives hyperdiversity of secondary metabolite gene clusters in xylarialean endophytes.</title>
        <authorList>
            <person name="Franco M.E.E."/>
            <person name="Wisecaver J.H."/>
            <person name="Arnold A.E."/>
            <person name="Ju Y.M."/>
            <person name="Slot J.C."/>
            <person name="Ahrendt S."/>
            <person name="Moore L.P."/>
            <person name="Eastman K.E."/>
            <person name="Scott K."/>
            <person name="Konkel Z."/>
            <person name="Mondo S.J."/>
            <person name="Kuo A."/>
            <person name="Hayes R.D."/>
            <person name="Haridas S."/>
            <person name="Andreopoulos B."/>
            <person name="Riley R."/>
            <person name="LaButti K."/>
            <person name="Pangilinan J."/>
            <person name="Lipzen A."/>
            <person name="Amirebrahimi M."/>
            <person name="Yan J."/>
            <person name="Adam C."/>
            <person name="Keymanesh K."/>
            <person name="Ng V."/>
            <person name="Louie K."/>
            <person name="Northen T."/>
            <person name="Drula E."/>
            <person name="Henrissat B."/>
            <person name="Hsieh H.M."/>
            <person name="Youens-Clark K."/>
            <person name="Lutzoni F."/>
            <person name="Miadlikowska J."/>
            <person name="Eastwood D.C."/>
            <person name="Hamelin R.C."/>
            <person name="Grigoriev I.V."/>
            <person name="U'Ren J.M."/>
        </authorList>
    </citation>
    <scope>NUCLEOTIDE SEQUENCE [LARGE SCALE GENOMIC DNA]</scope>
    <source>
        <strain evidence="1 2">ER1909</strain>
    </source>
</reference>
<organism evidence="1 2">
    <name type="scientific">Hypoxylon rubiginosum</name>
    <dbReference type="NCBI Taxonomy" id="110542"/>
    <lineage>
        <taxon>Eukaryota</taxon>
        <taxon>Fungi</taxon>
        <taxon>Dikarya</taxon>
        <taxon>Ascomycota</taxon>
        <taxon>Pezizomycotina</taxon>
        <taxon>Sordariomycetes</taxon>
        <taxon>Xylariomycetidae</taxon>
        <taxon>Xylariales</taxon>
        <taxon>Hypoxylaceae</taxon>
        <taxon>Hypoxylon</taxon>
    </lineage>
</organism>
<sequence>MVHEITVFDRSEVTEDILREASKLYNENYGYWDPHPEDQSLPRKPGSRLKLRPAQLRAQCLPEGSNSSYVRLTVNRTLAGCAFVCRWDPGGFEVCWITQFVMHREHLTDHLSVTLLRAVWDKDIEVMGIASSNPFALKALVAAYADFKLPDVNFDFMKYSAAPMFNKSPIYYLKNAELRGKVFDDEDDTGLTCGIDTNSYIDNTKSRELVSKRLGQDWPFGDLPDGHEYLLFFSVIGK</sequence>
<comment type="caution">
    <text evidence="1">The sequence shown here is derived from an EMBL/GenBank/DDBJ whole genome shotgun (WGS) entry which is preliminary data.</text>
</comment>